<protein>
    <submittedName>
        <fullName evidence="3">Uncharacterized protein</fullName>
    </submittedName>
</protein>
<keyword evidence="1" id="KW-0175">Coiled coil</keyword>
<feature type="compositionally biased region" description="Acidic residues" evidence="2">
    <location>
        <begin position="515"/>
        <end position="537"/>
    </location>
</feature>
<feature type="compositionally biased region" description="Low complexity" evidence="2">
    <location>
        <begin position="161"/>
        <end position="178"/>
    </location>
</feature>
<sequence length="581" mass="62802">MARSYAKAAKSSSASLSTASTSSSTLLTGLGTARTPLTSKQLNIAGRLDIAPSSRSKAAAFVGTQDADEGEDEDEFDDANYDVNDEIEAEFQQLDGFNLSSPLLDDDISSDSDDSDDEDSAIDYTNPKNGHINPLLLEMDLLANRGTQAAQANRRRTLKTSSASQPVLSSTSVSSSSSEPILKNKAAQSLTGASSSGQSATSASHLALIKMQERYAALLQRMGVQTQERKNWKAERKALKENLRQLHITTHRLTGLVGILTARLDDLQKDGAATTSSAAEATYAAAVNPPPVISAQTIEEFRAATGIDLSDEVLFSEQAGREWYAEFQKTNKTSGQDGACADAEAGMDPAALPPSAAIPLMLCLRGKDGQPVGKMRVKQIQRIVREVCAIFATLKDVRKAGPNGTIPTRGIQYHRDHYHDVLTRIIEKLESLVEELRYCEGHWKALNCITRRLKSMSEKDPRRDDMREDSLKTPQEPAPGTKAVKRKGSAHTSIDQAKKRKTAKAKAVAMASLDALEEEYGEPEDADGVPQDEEEAEAGGLDDSRYEDGGKAGELRTSKISMDTTLKTSLNPPYPGPPTTW</sequence>
<evidence type="ECO:0000256" key="1">
    <source>
        <dbReference type="SAM" id="Coils"/>
    </source>
</evidence>
<organism evidence="3 4">
    <name type="scientific">Tilletia horrida</name>
    <dbReference type="NCBI Taxonomy" id="155126"/>
    <lineage>
        <taxon>Eukaryota</taxon>
        <taxon>Fungi</taxon>
        <taxon>Dikarya</taxon>
        <taxon>Basidiomycota</taxon>
        <taxon>Ustilaginomycotina</taxon>
        <taxon>Exobasidiomycetes</taxon>
        <taxon>Tilletiales</taxon>
        <taxon>Tilletiaceae</taxon>
        <taxon>Tilletia</taxon>
    </lineage>
</organism>
<dbReference type="AlphaFoldDB" id="A0AAN6JLT3"/>
<feature type="coiled-coil region" evidence="1">
    <location>
        <begin position="222"/>
        <end position="249"/>
    </location>
</feature>
<comment type="caution">
    <text evidence="3">The sequence shown here is derived from an EMBL/GenBank/DDBJ whole genome shotgun (WGS) entry which is preliminary data.</text>
</comment>
<feature type="region of interest" description="Disordered" evidence="2">
    <location>
        <begin position="102"/>
        <end position="129"/>
    </location>
</feature>
<proteinExistence type="predicted"/>
<keyword evidence="4" id="KW-1185">Reference proteome</keyword>
<reference evidence="3" key="1">
    <citation type="journal article" date="2023" name="PhytoFront">
        <title>Draft Genome Resources of Seven Strains of Tilletia horrida, Causal Agent of Kernel Smut of Rice.</title>
        <authorList>
            <person name="Khanal S."/>
            <person name="Antony Babu S."/>
            <person name="Zhou X.G."/>
        </authorList>
    </citation>
    <scope>NUCLEOTIDE SEQUENCE</scope>
    <source>
        <strain evidence="3">TX3</strain>
    </source>
</reference>
<feature type="region of interest" description="Disordered" evidence="2">
    <location>
        <begin position="147"/>
        <end position="180"/>
    </location>
</feature>
<feature type="compositionally biased region" description="Pro residues" evidence="2">
    <location>
        <begin position="572"/>
        <end position="581"/>
    </location>
</feature>
<feature type="compositionally biased region" description="Basic and acidic residues" evidence="2">
    <location>
        <begin position="456"/>
        <end position="471"/>
    </location>
</feature>
<evidence type="ECO:0000313" key="4">
    <source>
        <dbReference type="Proteomes" id="UP001176521"/>
    </source>
</evidence>
<evidence type="ECO:0000256" key="2">
    <source>
        <dbReference type="SAM" id="MobiDB-lite"/>
    </source>
</evidence>
<feature type="compositionally biased region" description="Acidic residues" evidence="2">
    <location>
        <begin position="104"/>
        <end position="121"/>
    </location>
</feature>
<feature type="region of interest" description="Disordered" evidence="2">
    <location>
        <begin position="1"/>
        <end position="32"/>
    </location>
</feature>
<name>A0AAN6JLT3_9BASI</name>
<feature type="compositionally biased region" description="Low complexity" evidence="2">
    <location>
        <begin position="505"/>
        <end position="514"/>
    </location>
</feature>
<feature type="compositionally biased region" description="Basic and acidic residues" evidence="2">
    <location>
        <begin position="542"/>
        <end position="557"/>
    </location>
</feature>
<feature type="region of interest" description="Disordered" evidence="2">
    <location>
        <begin position="54"/>
        <end position="77"/>
    </location>
</feature>
<feature type="compositionally biased region" description="Acidic residues" evidence="2">
    <location>
        <begin position="66"/>
        <end position="77"/>
    </location>
</feature>
<dbReference type="EMBL" id="JAPDMQ010000061">
    <property type="protein sequence ID" value="KAK0537359.1"/>
    <property type="molecule type" value="Genomic_DNA"/>
</dbReference>
<feature type="compositionally biased region" description="Polar residues" evidence="2">
    <location>
        <begin position="558"/>
        <end position="571"/>
    </location>
</feature>
<evidence type="ECO:0000313" key="3">
    <source>
        <dbReference type="EMBL" id="KAK0537359.1"/>
    </source>
</evidence>
<feature type="region of interest" description="Disordered" evidence="2">
    <location>
        <begin position="456"/>
        <end position="581"/>
    </location>
</feature>
<gene>
    <name evidence="3" type="ORF">OC842_001667</name>
</gene>
<dbReference type="Proteomes" id="UP001176521">
    <property type="component" value="Unassembled WGS sequence"/>
</dbReference>
<accession>A0AAN6JLT3</accession>